<dbReference type="OrthoDB" id="482920at2"/>
<evidence type="ECO:0000313" key="2">
    <source>
        <dbReference type="EMBL" id="PSB18354.1"/>
    </source>
</evidence>
<name>A0A2T1DD20_9CYAN</name>
<dbReference type="Proteomes" id="UP000238634">
    <property type="component" value="Unassembled WGS sequence"/>
</dbReference>
<dbReference type="InterPro" id="IPR053021">
    <property type="entry name" value="Chloroplast_ADK"/>
</dbReference>
<evidence type="ECO:0000313" key="3">
    <source>
        <dbReference type="Proteomes" id="UP000238634"/>
    </source>
</evidence>
<dbReference type="PANTHER" id="PTHR35509">
    <property type="entry name" value="DOMAIN PROTEIN, PUTATIVE (DUF1995)-RELATED"/>
    <property type="match status" value="1"/>
</dbReference>
<dbReference type="InterPro" id="IPR018962">
    <property type="entry name" value="DUF1995"/>
</dbReference>
<dbReference type="EMBL" id="PVWG01000018">
    <property type="protein sequence ID" value="PSB18354.1"/>
    <property type="molecule type" value="Genomic_DNA"/>
</dbReference>
<sequence length="241" mass="26616">MAQLPQTLDDAIAQAQIATQAAIAAGYSRLQVELLFPELKPLPVAEKFVPAFADLGAGLKVFFTDAGTAALAKRDWGDVPFQIRSLDVAGSRQTTPVEDYIDPDDQVYLFIAPSSVEVAPVEQICNAVGDRPIVLLNPRLEDVATIGIGYAGRKLRDRFLSTIEPCYFLRPLDDQTALMRCYPSPWQVWLQTDGVYQAIAEEREKPDSEKLDEIFAKAMGAQAPKQNLFSSLQQFLRALGR</sequence>
<dbReference type="RefSeq" id="WP_073069668.1">
    <property type="nucleotide sequence ID" value="NZ_MPPI01000003.1"/>
</dbReference>
<proteinExistence type="predicted"/>
<gene>
    <name evidence="2" type="ORF">C7B65_15780</name>
</gene>
<reference evidence="2 3" key="2">
    <citation type="submission" date="2018-03" db="EMBL/GenBank/DDBJ databases">
        <title>The ancient ancestry and fast evolution of plastids.</title>
        <authorList>
            <person name="Moore K.R."/>
            <person name="Magnabosco C."/>
            <person name="Momper L."/>
            <person name="Gold D.A."/>
            <person name="Bosak T."/>
            <person name="Fournier G.P."/>
        </authorList>
    </citation>
    <scope>NUCLEOTIDE SEQUENCE [LARGE SCALE GENOMIC DNA]</scope>
    <source>
        <strain evidence="2 3">ULC007</strain>
    </source>
</reference>
<feature type="domain" description="DUF1995" evidence="1">
    <location>
        <begin position="5"/>
        <end position="213"/>
    </location>
</feature>
<dbReference type="STRING" id="1920490.GCA_001895925_02980"/>
<dbReference type="AlphaFoldDB" id="A0A2T1DD20"/>
<comment type="caution">
    <text evidence="2">The sequence shown here is derived from an EMBL/GenBank/DDBJ whole genome shotgun (WGS) entry which is preliminary data.</text>
</comment>
<protein>
    <submittedName>
        <fullName evidence="2">DUF1995 domain-containing protein</fullName>
    </submittedName>
</protein>
<dbReference type="PANTHER" id="PTHR35509:SF1">
    <property type="entry name" value="DOMAIN PROTEIN, PUTATIVE (DUF1995)-RELATED"/>
    <property type="match status" value="1"/>
</dbReference>
<accession>A0A2T1DD20</accession>
<evidence type="ECO:0000259" key="1">
    <source>
        <dbReference type="Pfam" id="PF09353"/>
    </source>
</evidence>
<organism evidence="2 3">
    <name type="scientific">Phormidesmis priestleyi ULC007</name>
    <dbReference type="NCBI Taxonomy" id="1920490"/>
    <lineage>
        <taxon>Bacteria</taxon>
        <taxon>Bacillati</taxon>
        <taxon>Cyanobacteriota</taxon>
        <taxon>Cyanophyceae</taxon>
        <taxon>Leptolyngbyales</taxon>
        <taxon>Leptolyngbyaceae</taxon>
        <taxon>Phormidesmis</taxon>
    </lineage>
</organism>
<reference evidence="2 3" key="1">
    <citation type="submission" date="2018-02" db="EMBL/GenBank/DDBJ databases">
        <authorList>
            <person name="Cohen D.B."/>
            <person name="Kent A.D."/>
        </authorList>
    </citation>
    <scope>NUCLEOTIDE SEQUENCE [LARGE SCALE GENOMIC DNA]</scope>
    <source>
        <strain evidence="2 3">ULC007</strain>
    </source>
</reference>
<dbReference type="Pfam" id="PF09353">
    <property type="entry name" value="DUF1995"/>
    <property type="match status" value="1"/>
</dbReference>
<keyword evidence="3" id="KW-1185">Reference proteome</keyword>